<proteinExistence type="inferred from homology"/>
<keyword evidence="7" id="KW-0813">Transport</keyword>
<dbReference type="Pfam" id="PF05552">
    <property type="entry name" value="MS_channel_1st_1"/>
    <property type="match status" value="1"/>
</dbReference>
<evidence type="ECO:0000259" key="10">
    <source>
        <dbReference type="Pfam" id="PF21088"/>
    </source>
</evidence>
<keyword evidence="5 7" id="KW-1133">Transmembrane helix</keyword>
<evidence type="ECO:0000256" key="2">
    <source>
        <dbReference type="ARBA" id="ARBA00008017"/>
    </source>
</evidence>
<gene>
    <name evidence="11" type="ORF">IDAT_05680</name>
</gene>
<keyword evidence="7" id="KW-0406">Ion transport</keyword>
<dbReference type="EMBL" id="JPIN01000005">
    <property type="protein sequence ID" value="KFZ29164.1"/>
    <property type="molecule type" value="Genomic_DNA"/>
</dbReference>
<comment type="function">
    <text evidence="7">Mechanosensitive channel that participates in the regulation of osmotic pressure changes within the cell, opening in response to stretch forces in the membrane lipid bilayer, without the need for other proteins. Contributes to normal resistance to hypoosmotic shock. Forms an ion channel of 1.0 nanosiemens conductance with a slight preference for anions.</text>
</comment>
<dbReference type="InterPro" id="IPR011014">
    <property type="entry name" value="MscS_channel_TM-2"/>
</dbReference>
<evidence type="ECO:0000259" key="8">
    <source>
        <dbReference type="Pfam" id="PF00924"/>
    </source>
</evidence>
<dbReference type="PANTHER" id="PTHR30221">
    <property type="entry name" value="SMALL-CONDUCTANCE MECHANOSENSITIVE CHANNEL"/>
    <property type="match status" value="1"/>
</dbReference>
<dbReference type="InterPro" id="IPR008910">
    <property type="entry name" value="MSC_TM_helix"/>
</dbReference>
<dbReference type="Gene3D" id="3.30.70.100">
    <property type="match status" value="1"/>
</dbReference>
<accession>A0A094ITK0</accession>
<dbReference type="PROSITE" id="PS01246">
    <property type="entry name" value="UPF0003"/>
    <property type="match status" value="1"/>
</dbReference>
<comment type="caution">
    <text evidence="11">The sequence shown here is derived from an EMBL/GenBank/DDBJ whole genome shotgun (WGS) entry which is preliminary data.</text>
</comment>
<feature type="transmembrane region" description="Helical" evidence="7">
    <location>
        <begin position="15"/>
        <end position="36"/>
    </location>
</feature>
<dbReference type="InterPro" id="IPR006686">
    <property type="entry name" value="MscS_channel_CS"/>
</dbReference>
<keyword evidence="7" id="KW-0997">Cell inner membrane</keyword>
<comment type="subunit">
    <text evidence="7">Homoheptamer.</text>
</comment>
<feature type="domain" description="Mechanosensitive ion channel transmembrane helices 2/3" evidence="10">
    <location>
        <begin position="63"/>
        <end position="103"/>
    </location>
</feature>
<dbReference type="InterPro" id="IPR023408">
    <property type="entry name" value="MscS_beta-dom_sf"/>
</dbReference>
<sequence>MDQVMTWVSENQELILSYTIKFVVALLILIIGKMVANSVAKLLGKGMQKKGVDNAVISFLSAIVKSVIFIAAVLMALSQVGVQTTSFIAILGAAGLAIGLSLQGSLSNMASGVLIILFRPFRSGEYVEAGGVSGSVDEVNIFQTVLKTPDNKVVFVPNAQITSQPITNYSREATRRVDLLIGVSYDADLHKTKEVLESVLAADKRLLKEPAWNVQVHALNSSSVDFIVRPWVKSEDYWSVYWDLMREIKLALDQNGIGIPYPQMDVHFFKQASQD</sequence>
<dbReference type="InterPro" id="IPR006685">
    <property type="entry name" value="MscS_channel_2nd"/>
</dbReference>
<evidence type="ECO:0000256" key="1">
    <source>
        <dbReference type="ARBA" id="ARBA00004651"/>
    </source>
</evidence>
<dbReference type="Gene3D" id="1.10.287.1260">
    <property type="match status" value="1"/>
</dbReference>
<keyword evidence="4 7" id="KW-0812">Transmembrane</keyword>
<dbReference type="InterPro" id="IPR045275">
    <property type="entry name" value="MscS_archaea/bacteria_type"/>
</dbReference>
<feature type="domain" description="Mechanosensitive ion channel MscS C-terminal" evidence="9">
    <location>
        <begin position="179"/>
        <end position="259"/>
    </location>
</feature>
<organism evidence="11 12">
    <name type="scientific">Pseudidiomarina atlantica</name>
    <dbReference type="NCBI Taxonomy" id="1517416"/>
    <lineage>
        <taxon>Bacteria</taxon>
        <taxon>Pseudomonadati</taxon>
        <taxon>Pseudomonadota</taxon>
        <taxon>Gammaproteobacteria</taxon>
        <taxon>Alteromonadales</taxon>
        <taxon>Idiomarinaceae</taxon>
        <taxon>Pseudidiomarina</taxon>
    </lineage>
</organism>
<evidence type="ECO:0000256" key="4">
    <source>
        <dbReference type="ARBA" id="ARBA00022692"/>
    </source>
</evidence>
<name>A0A094ITK0_9GAMM</name>
<dbReference type="SUPFAM" id="SSF82689">
    <property type="entry name" value="Mechanosensitive channel protein MscS (YggB), C-terminal domain"/>
    <property type="match status" value="1"/>
</dbReference>
<keyword evidence="6 7" id="KW-0472">Membrane</keyword>
<dbReference type="InterPro" id="IPR049278">
    <property type="entry name" value="MS_channel_C"/>
</dbReference>
<dbReference type="RefSeq" id="WP_034731638.1">
    <property type="nucleotide sequence ID" value="NZ_JPIN01000005.1"/>
</dbReference>
<protein>
    <recommendedName>
        <fullName evidence="7">Small-conductance mechanosensitive channel</fullName>
    </recommendedName>
</protein>
<evidence type="ECO:0000256" key="3">
    <source>
        <dbReference type="ARBA" id="ARBA00022475"/>
    </source>
</evidence>
<dbReference type="InterPro" id="IPR011066">
    <property type="entry name" value="MscS_channel_C_sf"/>
</dbReference>
<dbReference type="Gene3D" id="2.30.30.60">
    <property type="match status" value="1"/>
</dbReference>
<dbReference type="Pfam" id="PF21088">
    <property type="entry name" value="MS_channel_1st"/>
    <property type="match status" value="1"/>
</dbReference>
<dbReference type="SUPFAM" id="SSF50182">
    <property type="entry name" value="Sm-like ribonucleoproteins"/>
    <property type="match status" value="1"/>
</dbReference>
<evidence type="ECO:0000313" key="12">
    <source>
        <dbReference type="Proteomes" id="UP000053718"/>
    </source>
</evidence>
<dbReference type="GO" id="GO:0005886">
    <property type="term" value="C:plasma membrane"/>
    <property type="evidence" value="ECO:0007669"/>
    <property type="project" value="UniProtKB-SubCell"/>
</dbReference>
<keyword evidence="12" id="KW-1185">Reference proteome</keyword>
<evidence type="ECO:0000256" key="7">
    <source>
        <dbReference type="RuleBase" id="RU369025"/>
    </source>
</evidence>
<keyword evidence="3" id="KW-1003">Cell membrane</keyword>
<comment type="similarity">
    <text evidence="2 7">Belongs to the MscS (TC 1.A.23) family.</text>
</comment>
<dbReference type="SUPFAM" id="SSF82861">
    <property type="entry name" value="Mechanosensitive channel protein MscS (YggB), transmembrane region"/>
    <property type="match status" value="1"/>
</dbReference>
<reference evidence="11 12" key="1">
    <citation type="submission" date="2014-06" db="EMBL/GenBank/DDBJ databases">
        <title>Draft genome sequence of Idiomarina sp. MCCC 1A10513.</title>
        <authorList>
            <person name="Du J."/>
            <person name="Lai Q."/>
            <person name="Shao Z."/>
        </authorList>
    </citation>
    <scope>NUCLEOTIDE SEQUENCE [LARGE SCALE GENOMIC DNA]</scope>
    <source>
        <strain evidence="11 12">MCCC 1A10513</strain>
    </source>
</reference>
<feature type="domain" description="Mechanosensitive ion channel MscS" evidence="8">
    <location>
        <begin position="105"/>
        <end position="171"/>
    </location>
</feature>
<dbReference type="AlphaFoldDB" id="A0A094ITK0"/>
<evidence type="ECO:0000256" key="6">
    <source>
        <dbReference type="ARBA" id="ARBA00023136"/>
    </source>
</evidence>
<dbReference type="Pfam" id="PF00924">
    <property type="entry name" value="MS_channel_2nd"/>
    <property type="match status" value="1"/>
</dbReference>
<comment type="caution">
    <text evidence="7">Lacks conserved residue(s) required for the propagation of feature annotation.</text>
</comment>
<evidence type="ECO:0000313" key="11">
    <source>
        <dbReference type="EMBL" id="KFZ29164.1"/>
    </source>
</evidence>
<dbReference type="PANTHER" id="PTHR30221:SF1">
    <property type="entry name" value="SMALL-CONDUCTANCE MECHANOSENSITIVE CHANNEL"/>
    <property type="match status" value="1"/>
</dbReference>
<feature type="transmembrane region" description="Helical" evidence="7">
    <location>
        <begin position="89"/>
        <end position="118"/>
    </location>
</feature>
<dbReference type="eggNOG" id="COG3264">
    <property type="taxonomic scope" value="Bacteria"/>
</dbReference>
<dbReference type="InterPro" id="IPR049142">
    <property type="entry name" value="MS_channel_1st"/>
</dbReference>
<dbReference type="InterPro" id="IPR010920">
    <property type="entry name" value="LSM_dom_sf"/>
</dbReference>
<feature type="transmembrane region" description="Helical" evidence="7">
    <location>
        <begin position="56"/>
        <end position="77"/>
    </location>
</feature>
<dbReference type="GO" id="GO:0008381">
    <property type="term" value="F:mechanosensitive monoatomic ion channel activity"/>
    <property type="evidence" value="ECO:0007669"/>
    <property type="project" value="InterPro"/>
</dbReference>
<dbReference type="OrthoDB" id="9809206at2"/>
<dbReference type="Pfam" id="PF21082">
    <property type="entry name" value="MS_channel_3rd"/>
    <property type="match status" value="1"/>
</dbReference>
<dbReference type="Proteomes" id="UP000053718">
    <property type="component" value="Unassembled WGS sequence"/>
</dbReference>
<evidence type="ECO:0000259" key="9">
    <source>
        <dbReference type="Pfam" id="PF21082"/>
    </source>
</evidence>
<evidence type="ECO:0000256" key="5">
    <source>
        <dbReference type="ARBA" id="ARBA00022989"/>
    </source>
</evidence>
<dbReference type="STRING" id="1517416.IDAT_05680"/>
<keyword evidence="7" id="KW-0407">Ion channel</keyword>
<comment type="subcellular location">
    <subcellularLocation>
        <location evidence="7">Cell inner membrane</location>
        <topology evidence="7">Multi-pass membrane protein</topology>
    </subcellularLocation>
    <subcellularLocation>
        <location evidence="1">Cell membrane</location>
        <topology evidence="1">Multi-pass membrane protein</topology>
    </subcellularLocation>
</comment>